<keyword evidence="2" id="KW-0472">Membrane</keyword>
<evidence type="ECO:0000256" key="1">
    <source>
        <dbReference type="SAM" id="MobiDB-lite"/>
    </source>
</evidence>
<gene>
    <name evidence="4" type="ORF">GCM10010968_05570</name>
</gene>
<dbReference type="Pfam" id="PF13828">
    <property type="entry name" value="DUF4190"/>
    <property type="match status" value="1"/>
</dbReference>
<comment type="caution">
    <text evidence="4">The sequence shown here is derived from an EMBL/GenBank/DDBJ whole genome shotgun (WGS) entry which is preliminary data.</text>
</comment>
<evidence type="ECO:0000313" key="4">
    <source>
        <dbReference type="EMBL" id="GGN79054.1"/>
    </source>
</evidence>
<dbReference type="EMBL" id="BMLM01000001">
    <property type="protein sequence ID" value="GGN79054.1"/>
    <property type="molecule type" value="Genomic_DNA"/>
</dbReference>
<keyword evidence="2" id="KW-1133">Transmembrane helix</keyword>
<reference evidence="5" key="1">
    <citation type="journal article" date="2019" name="Int. J. Syst. Evol. Microbiol.">
        <title>The Global Catalogue of Microorganisms (GCM) 10K type strain sequencing project: providing services to taxonomists for standard genome sequencing and annotation.</title>
        <authorList>
            <consortium name="The Broad Institute Genomics Platform"/>
            <consortium name="The Broad Institute Genome Sequencing Center for Infectious Disease"/>
            <person name="Wu L."/>
            <person name="Ma J."/>
        </authorList>
    </citation>
    <scope>NUCLEOTIDE SEQUENCE [LARGE SCALE GENOMIC DNA]</scope>
    <source>
        <strain evidence="5">CGMCC 1.6960</strain>
    </source>
</reference>
<feature type="domain" description="DUF4190" evidence="3">
    <location>
        <begin position="94"/>
        <end position="154"/>
    </location>
</feature>
<protein>
    <recommendedName>
        <fullName evidence="3">DUF4190 domain-containing protein</fullName>
    </recommendedName>
</protein>
<dbReference type="Proteomes" id="UP000626982">
    <property type="component" value="Unassembled WGS sequence"/>
</dbReference>
<feature type="region of interest" description="Disordered" evidence="1">
    <location>
        <begin position="1"/>
        <end position="87"/>
    </location>
</feature>
<feature type="compositionally biased region" description="Low complexity" evidence="1">
    <location>
        <begin position="35"/>
        <end position="49"/>
    </location>
</feature>
<organism evidence="4 5">
    <name type="scientific">Agrococcus terreus</name>
    <dbReference type="NCBI Taxonomy" id="574649"/>
    <lineage>
        <taxon>Bacteria</taxon>
        <taxon>Bacillati</taxon>
        <taxon>Actinomycetota</taxon>
        <taxon>Actinomycetes</taxon>
        <taxon>Micrococcales</taxon>
        <taxon>Microbacteriaceae</taxon>
        <taxon>Agrococcus</taxon>
    </lineage>
</organism>
<accession>A0ABQ2KCM4</accession>
<keyword evidence="5" id="KW-1185">Reference proteome</keyword>
<evidence type="ECO:0000256" key="2">
    <source>
        <dbReference type="SAM" id="Phobius"/>
    </source>
</evidence>
<evidence type="ECO:0000259" key="3">
    <source>
        <dbReference type="Pfam" id="PF13828"/>
    </source>
</evidence>
<keyword evidence="2" id="KW-0812">Transmembrane</keyword>
<dbReference type="InterPro" id="IPR025241">
    <property type="entry name" value="DUF4190"/>
</dbReference>
<feature type="compositionally biased region" description="Pro residues" evidence="1">
    <location>
        <begin position="22"/>
        <end position="34"/>
    </location>
</feature>
<sequence length="177" mass="17899">MSASWQPGPQGAGQQAAAQHAPGPPMPVQAPPPQQAWAPAHPGQAGPPQVGRVQGAWPQHGVPLGAPQPGWQRPQQPAQRWSSPTHPGPRTDLLAVLAIIASATGTTVLLGLGSIAGIVLGAIALGRIRRSGEDGRLLAIWAIALGGATIVGIVSMAVTGVSLFTRLIEQLGPALGV</sequence>
<feature type="compositionally biased region" description="Low complexity" evidence="1">
    <location>
        <begin position="1"/>
        <end position="21"/>
    </location>
</feature>
<feature type="transmembrane region" description="Helical" evidence="2">
    <location>
        <begin position="138"/>
        <end position="164"/>
    </location>
</feature>
<feature type="compositionally biased region" description="Polar residues" evidence="1">
    <location>
        <begin position="73"/>
        <end position="85"/>
    </location>
</feature>
<feature type="transmembrane region" description="Helical" evidence="2">
    <location>
        <begin position="93"/>
        <end position="126"/>
    </location>
</feature>
<name>A0ABQ2KCM4_9MICO</name>
<evidence type="ECO:0000313" key="5">
    <source>
        <dbReference type="Proteomes" id="UP000626982"/>
    </source>
</evidence>
<proteinExistence type="predicted"/>